<dbReference type="SMART" id="SM00470">
    <property type="entry name" value="ParB"/>
    <property type="match status" value="1"/>
</dbReference>
<evidence type="ECO:0000313" key="3">
    <source>
        <dbReference type="EMBL" id="MBB3995541.1"/>
    </source>
</evidence>
<feature type="domain" description="ParB-like N-terminal" evidence="2">
    <location>
        <begin position="33"/>
        <end position="125"/>
    </location>
</feature>
<name>A0A7W6E6A3_9RHOB</name>
<dbReference type="Gene3D" id="3.90.1530.30">
    <property type="match status" value="1"/>
</dbReference>
<dbReference type="NCBIfam" id="TIGR00180">
    <property type="entry name" value="parB_part"/>
    <property type="match status" value="1"/>
</dbReference>
<dbReference type="SUPFAM" id="SSF110849">
    <property type="entry name" value="ParB/Sulfiredoxin"/>
    <property type="match status" value="1"/>
</dbReference>
<dbReference type="Pfam" id="PF02195">
    <property type="entry name" value="ParB_N"/>
    <property type="match status" value="1"/>
</dbReference>
<dbReference type="RefSeq" id="WP_184567547.1">
    <property type="nucleotide sequence ID" value="NZ_JACIEI010000016.1"/>
</dbReference>
<dbReference type="Gene3D" id="1.10.10.2830">
    <property type="match status" value="1"/>
</dbReference>
<dbReference type="PANTHER" id="PTHR33375:SF1">
    <property type="entry name" value="CHROMOSOME-PARTITIONING PROTEIN PARB-RELATED"/>
    <property type="match status" value="1"/>
</dbReference>
<dbReference type="CDD" id="cd16405">
    <property type="entry name" value="RepB_like_N"/>
    <property type="match status" value="1"/>
</dbReference>
<dbReference type="InterPro" id="IPR037972">
    <property type="entry name" value="RepB_N"/>
</dbReference>
<accession>A0A7W6E6A3</accession>
<dbReference type="InterPro" id="IPR004437">
    <property type="entry name" value="ParB/RepB/Spo0J"/>
</dbReference>
<dbReference type="SUPFAM" id="SSF109709">
    <property type="entry name" value="KorB DNA-binding domain-like"/>
    <property type="match status" value="1"/>
</dbReference>
<reference evidence="3 4" key="1">
    <citation type="submission" date="2020-08" db="EMBL/GenBank/DDBJ databases">
        <title>Genomic Encyclopedia of Type Strains, Phase IV (KMG-IV): sequencing the most valuable type-strain genomes for metagenomic binning, comparative biology and taxonomic classification.</title>
        <authorList>
            <person name="Goeker M."/>
        </authorList>
    </citation>
    <scope>NUCLEOTIDE SEQUENCE [LARGE SCALE GENOMIC DNA]</scope>
    <source>
        <strain evidence="3 4">DSM 102234</strain>
    </source>
</reference>
<proteinExistence type="inferred from homology"/>
<gene>
    <name evidence="3" type="ORF">GGR95_003198</name>
</gene>
<sequence length="328" mass="36636">MTHRKNMGLRAIAAAERAPSEKLAAANFSETVIELPPSDIDHNAGIRDRFSEFPEGFDTLMASIRENGQQQPILVGLRDPQTGKYPIIAGRTRLRIASQLGIKLKAIVRPIEGEARLVAQLQENLARADYTVGDKIGIMIELKNLSFKQTRIAETMSISPTDVSKLLGIFANLTDLAKTEEFPKALLSSKAGRPKWESLVKALQELPDNSQNKNCQKIIDQLQRECDADPISLALISTKKAIRDHLSTTTYRPHKISYESAIDALLNATFNTRNLCKLRYDGDPNVKAMLQEAAHLNHEILRAMIIERFEVLRTEVLNSEKTSDRGIQ</sequence>
<protein>
    <submittedName>
        <fullName evidence="3">ParB family chromosome partitioning protein</fullName>
    </submittedName>
</protein>
<evidence type="ECO:0000256" key="1">
    <source>
        <dbReference type="ARBA" id="ARBA00006295"/>
    </source>
</evidence>
<dbReference type="InterPro" id="IPR036086">
    <property type="entry name" value="ParB/Sulfiredoxin_sf"/>
</dbReference>
<evidence type="ECO:0000313" key="4">
    <source>
        <dbReference type="Proteomes" id="UP000530268"/>
    </source>
</evidence>
<organism evidence="3 4">
    <name type="scientific">Sulfitobacter undariae</name>
    <dbReference type="NCBI Taxonomy" id="1563671"/>
    <lineage>
        <taxon>Bacteria</taxon>
        <taxon>Pseudomonadati</taxon>
        <taxon>Pseudomonadota</taxon>
        <taxon>Alphaproteobacteria</taxon>
        <taxon>Rhodobacterales</taxon>
        <taxon>Roseobacteraceae</taxon>
        <taxon>Sulfitobacter</taxon>
    </lineage>
</organism>
<dbReference type="InterPro" id="IPR003115">
    <property type="entry name" value="ParB_N"/>
</dbReference>
<comment type="caution">
    <text evidence="3">The sequence shown here is derived from an EMBL/GenBank/DDBJ whole genome shotgun (WGS) entry which is preliminary data.</text>
</comment>
<dbReference type="Proteomes" id="UP000530268">
    <property type="component" value="Unassembled WGS sequence"/>
</dbReference>
<evidence type="ECO:0000259" key="2">
    <source>
        <dbReference type="SMART" id="SM00470"/>
    </source>
</evidence>
<comment type="similarity">
    <text evidence="1">Belongs to the ParB family.</text>
</comment>
<dbReference type="PANTHER" id="PTHR33375">
    <property type="entry name" value="CHROMOSOME-PARTITIONING PROTEIN PARB-RELATED"/>
    <property type="match status" value="1"/>
</dbReference>
<dbReference type="GO" id="GO:0005694">
    <property type="term" value="C:chromosome"/>
    <property type="evidence" value="ECO:0007669"/>
    <property type="project" value="TreeGrafter"/>
</dbReference>
<dbReference type="EMBL" id="JACIEI010000016">
    <property type="protein sequence ID" value="MBB3995541.1"/>
    <property type="molecule type" value="Genomic_DNA"/>
</dbReference>
<dbReference type="AlphaFoldDB" id="A0A7W6E6A3"/>
<keyword evidence="4" id="KW-1185">Reference proteome</keyword>
<dbReference type="InterPro" id="IPR050336">
    <property type="entry name" value="Chromosome_partition/occlusion"/>
</dbReference>
<dbReference type="GO" id="GO:0003677">
    <property type="term" value="F:DNA binding"/>
    <property type="evidence" value="ECO:0007669"/>
    <property type="project" value="InterPro"/>
</dbReference>
<dbReference type="GO" id="GO:0007059">
    <property type="term" value="P:chromosome segregation"/>
    <property type="evidence" value="ECO:0007669"/>
    <property type="project" value="TreeGrafter"/>
</dbReference>